<organism evidence="3 4">
    <name type="scientific">Thelephora terrestris</name>
    <dbReference type="NCBI Taxonomy" id="56493"/>
    <lineage>
        <taxon>Eukaryota</taxon>
        <taxon>Fungi</taxon>
        <taxon>Dikarya</taxon>
        <taxon>Basidiomycota</taxon>
        <taxon>Agaricomycotina</taxon>
        <taxon>Agaricomycetes</taxon>
        <taxon>Thelephorales</taxon>
        <taxon>Thelephoraceae</taxon>
        <taxon>Thelephora</taxon>
    </lineage>
</organism>
<accession>A0A9P6HQ71</accession>
<comment type="caution">
    <text evidence="3">The sequence shown here is derived from an EMBL/GenBank/DDBJ whole genome shotgun (WGS) entry which is preliminary data.</text>
</comment>
<keyword evidence="4" id="KW-1185">Reference proteome</keyword>
<dbReference type="PANTHER" id="PTHR10663">
    <property type="entry name" value="GUANYL-NUCLEOTIDE EXCHANGE FACTOR"/>
    <property type="match status" value="1"/>
</dbReference>
<feature type="compositionally biased region" description="Low complexity" evidence="1">
    <location>
        <begin position="228"/>
        <end position="241"/>
    </location>
</feature>
<sequence>TLASLFKGQQSRSPLPPPSSFPSGFKPVAVSSTNSRLGLPDTQAQQRRRSRTDLDFEEALASPDTIVLKETVDLFSPELDSSIFLTPPHTTPTPPRYEPLSILTPSTSSNSTPFVTPLSSPNPSQDGEDRSSSARAQPSPKPSNSSQLEGIHLPSHDAGENEHQTTRRSMYRSPGSASSPDLVTLLKKTRQRNGPPNVGSHGTGHKDSLRADAADSGGAESSSRRLRTTSATPSSTSSSSSFNRGEDSSNFLSVRSPDWVLPSPSSSPAPSPSNARATVRAKTTAFLGRMWGQATVRDRSRTINGPLPTPISSVSAFSDPFPPPVPPLPSKDLPTPASDVFGDVGVPSVPSPNLLKPLPDIRSARFSQESDSNSIVVVNMPGNDDSPLTTPVAKEFKDITAPSSKHTKRRSMSVGDVDIKRTLAQNSPMPPRLKELERTSNGWGSSLSGMFAGEFSETVSSLSLQDPVTPIKRLSSQKGKAPALPSDSQSLRITDSPMSSSTSIPADTPIVNIEPASMVCDSPLSSPEVAIIPPRSSSLNTPSKNTGQTNAYTRGPGLRYGPRSASGWPGSTSSGAFNTHGYSGSRDSSKLRVHRRSTASNSEPSLIPRDDDQPAHTMSPITPPDIGSTGDLMLLGGNDITPGDEPDIDPKAKSLAARCWAEDEEFLAKEKIAEWLGGSARINNTALGHYMENFDFSGLRLDMAFRRLCAKLFLKAETQQVDRILDAFASRYWVCNRNCVYGSPSVVHAVAYSLLLLNTDLHVAELSTHMSRNQFVRNTLSAIQMHIHSNGSNSDFDSSSGRQGSDHTGSTPARRMKRSDSMTSWNSLSKDALPGLPQTLSPLVNGSTASFQAIGNDQKENGGAAPLYDRNWENEMETEMYTAIKNQQVLQPLGALGRSSISSLSPHGTLLRNRSTRGQPDRLMAFKRGSIRGLSSILAPPSGVSPYSSNSSIDGRASPAPSFATSNEVSLHASTASFMTPTLGFASNLSHTIIREAQEDDDHSAKSHDTDSTNISISDEELALLGAPWAKEGMLCRKQFWEAAGKKAKTRAWMDVFVVIQRGEVNMFTFGDKGGGGGGVVGGGNWLENAQSVGTLHLAHSLAHALPPPGYNRQRPHCMVLTLANGAVYFLQAGTEELVNEWVSTCNYWAARQSKEPLAGGVSNMEYGWNRIVDPPEQARSMSDTESSRNVDRSDVMSVRSSRSRYGRKDGAASMRSQSPWMDRTMINDWKAPLPPTVASTHDEETQLEALQKHVKHLSEALKHHNELRTPMMELYTPRSPNAAKALLNWENKSKHLLSEIVKYQSYIDSLRHAMDLRLQKRGERALERALVVADPESDDGKGSSKDDETVHDHEHGNANGRSGTLHRRESAQMTEL</sequence>
<reference evidence="3" key="1">
    <citation type="journal article" date="2020" name="Nat. Commun.">
        <title>Large-scale genome sequencing of mycorrhizal fungi provides insights into the early evolution of symbiotic traits.</title>
        <authorList>
            <person name="Miyauchi S."/>
            <person name="Kiss E."/>
            <person name="Kuo A."/>
            <person name="Drula E."/>
            <person name="Kohler A."/>
            <person name="Sanchez-Garcia M."/>
            <person name="Morin E."/>
            <person name="Andreopoulos B."/>
            <person name="Barry K.W."/>
            <person name="Bonito G."/>
            <person name="Buee M."/>
            <person name="Carver A."/>
            <person name="Chen C."/>
            <person name="Cichocki N."/>
            <person name="Clum A."/>
            <person name="Culley D."/>
            <person name="Crous P.W."/>
            <person name="Fauchery L."/>
            <person name="Girlanda M."/>
            <person name="Hayes R.D."/>
            <person name="Keri Z."/>
            <person name="LaButti K."/>
            <person name="Lipzen A."/>
            <person name="Lombard V."/>
            <person name="Magnuson J."/>
            <person name="Maillard F."/>
            <person name="Murat C."/>
            <person name="Nolan M."/>
            <person name="Ohm R.A."/>
            <person name="Pangilinan J."/>
            <person name="Pereira M.F."/>
            <person name="Perotto S."/>
            <person name="Peter M."/>
            <person name="Pfister S."/>
            <person name="Riley R."/>
            <person name="Sitrit Y."/>
            <person name="Stielow J.B."/>
            <person name="Szollosi G."/>
            <person name="Zifcakova L."/>
            <person name="Stursova M."/>
            <person name="Spatafora J.W."/>
            <person name="Tedersoo L."/>
            <person name="Vaario L.M."/>
            <person name="Yamada A."/>
            <person name="Yan M."/>
            <person name="Wang P."/>
            <person name="Xu J."/>
            <person name="Bruns T."/>
            <person name="Baldrian P."/>
            <person name="Vilgalys R."/>
            <person name="Dunand C."/>
            <person name="Henrissat B."/>
            <person name="Grigoriev I.V."/>
            <person name="Hibbett D."/>
            <person name="Nagy L.G."/>
            <person name="Martin F.M."/>
        </authorList>
    </citation>
    <scope>NUCLEOTIDE SEQUENCE</scope>
    <source>
        <strain evidence="3">UH-Tt-Lm1</strain>
    </source>
</reference>
<feature type="compositionally biased region" description="Basic and acidic residues" evidence="1">
    <location>
        <begin position="204"/>
        <end position="213"/>
    </location>
</feature>
<feature type="non-terminal residue" evidence="3">
    <location>
        <position position="1"/>
    </location>
</feature>
<feature type="compositionally biased region" description="Polar residues" evidence="1">
    <location>
        <begin position="569"/>
        <end position="586"/>
    </location>
</feature>
<dbReference type="SMART" id="SM00222">
    <property type="entry name" value="Sec7"/>
    <property type="match status" value="1"/>
</dbReference>
<name>A0A9P6HQ71_9AGAM</name>
<dbReference type="InterPro" id="IPR023394">
    <property type="entry name" value="Sec7_C_sf"/>
</dbReference>
<dbReference type="Gene3D" id="2.30.29.30">
    <property type="entry name" value="Pleckstrin-homology domain (PH domain)/Phosphotyrosine-binding domain (PTB)"/>
    <property type="match status" value="1"/>
</dbReference>
<feature type="compositionally biased region" description="Polar residues" evidence="1">
    <location>
        <begin position="535"/>
        <end position="552"/>
    </location>
</feature>
<protein>
    <recommendedName>
        <fullName evidence="2">SEC7 domain-containing protein</fullName>
    </recommendedName>
</protein>
<feature type="region of interest" description="Disordered" evidence="1">
    <location>
        <begin position="791"/>
        <end position="828"/>
    </location>
</feature>
<dbReference type="Pfam" id="PF15410">
    <property type="entry name" value="PH_9"/>
    <property type="match status" value="1"/>
</dbReference>
<evidence type="ECO:0000256" key="1">
    <source>
        <dbReference type="SAM" id="MobiDB-lite"/>
    </source>
</evidence>
<feature type="region of interest" description="Disordered" evidence="1">
    <location>
        <begin position="1"/>
        <end position="56"/>
    </location>
</feature>
<dbReference type="InterPro" id="IPR035999">
    <property type="entry name" value="Sec7_dom_sf"/>
</dbReference>
<feature type="region of interest" description="Disordered" evidence="1">
    <location>
        <begin position="81"/>
        <end position="281"/>
    </location>
</feature>
<dbReference type="Gene3D" id="1.10.1000.11">
    <property type="entry name" value="Arf Nucleotide-binding Site Opener,domain 2"/>
    <property type="match status" value="1"/>
</dbReference>
<feature type="compositionally biased region" description="Polar residues" evidence="1">
    <location>
        <begin position="802"/>
        <end position="811"/>
    </location>
</feature>
<feature type="compositionally biased region" description="Polar residues" evidence="1">
    <location>
        <begin position="1"/>
        <end position="10"/>
    </location>
</feature>
<dbReference type="SUPFAM" id="SSF50729">
    <property type="entry name" value="PH domain-like"/>
    <property type="match status" value="1"/>
</dbReference>
<feature type="region of interest" description="Disordered" evidence="1">
    <location>
        <begin position="1176"/>
        <end position="1217"/>
    </location>
</feature>
<dbReference type="InterPro" id="IPR000904">
    <property type="entry name" value="Sec7_dom"/>
</dbReference>
<dbReference type="EMBL" id="WIUZ02000001">
    <property type="protein sequence ID" value="KAF9792703.1"/>
    <property type="molecule type" value="Genomic_DNA"/>
</dbReference>
<feature type="compositionally biased region" description="Polar residues" evidence="1">
    <location>
        <begin position="486"/>
        <end position="505"/>
    </location>
</feature>
<feature type="compositionally biased region" description="Basic and acidic residues" evidence="1">
    <location>
        <begin position="1339"/>
        <end position="1357"/>
    </location>
</feature>
<evidence type="ECO:0000259" key="2">
    <source>
        <dbReference type="PROSITE" id="PS50190"/>
    </source>
</evidence>
<dbReference type="SUPFAM" id="SSF48425">
    <property type="entry name" value="Sec7 domain"/>
    <property type="match status" value="1"/>
</dbReference>
<dbReference type="Pfam" id="PF01369">
    <property type="entry name" value="Sec7"/>
    <property type="match status" value="1"/>
</dbReference>
<feature type="compositionally biased region" description="Low complexity" evidence="1">
    <location>
        <begin position="791"/>
        <end position="801"/>
    </location>
</feature>
<dbReference type="InterPro" id="IPR011993">
    <property type="entry name" value="PH-like_dom_sf"/>
</dbReference>
<evidence type="ECO:0000313" key="4">
    <source>
        <dbReference type="Proteomes" id="UP000736335"/>
    </source>
</evidence>
<feature type="compositionally biased region" description="Polar residues" evidence="1">
    <location>
        <begin position="103"/>
        <end position="125"/>
    </location>
</feature>
<gene>
    <name evidence="3" type="ORF">BJ322DRAFT_997646</name>
</gene>
<dbReference type="OrthoDB" id="2157641at2759"/>
<dbReference type="GO" id="GO:0005085">
    <property type="term" value="F:guanyl-nucleotide exchange factor activity"/>
    <property type="evidence" value="ECO:0007669"/>
    <property type="project" value="InterPro"/>
</dbReference>
<feature type="domain" description="SEC7" evidence="2">
    <location>
        <begin position="630"/>
        <end position="806"/>
    </location>
</feature>
<dbReference type="PROSITE" id="PS50190">
    <property type="entry name" value="SEC7"/>
    <property type="match status" value="1"/>
</dbReference>
<dbReference type="PANTHER" id="PTHR10663:SF373">
    <property type="entry name" value="PH AND SEC7 DOMAIN-CONTAINING PROTEIN C11E3.11C"/>
    <property type="match status" value="1"/>
</dbReference>
<feature type="region of interest" description="Disordered" evidence="1">
    <location>
        <begin position="524"/>
        <end position="628"/>
    </location>
</feature>
<feature type="region of interest" description="Disordered" evidence="1">
    <location>
        <begin position="473"/>
        <end position="507"/>
    </location>
</feature>
<dbReference type="GO" id="GO:0032012">
    <property type="term" value="P:regulation of ARF protein signal transduction"/>
    <property type="evidence" value="ECO:0007669"/>
    <property type="project" value="InterPro"/>
</dbReference>
<proteinExistence type="predicted"/>
<dbReference type="Proteomes" id="UP000736335">
    <property type="component" value="Unassembled WGS sequence"/>
</dbReference>
<dbReference type="InterPro" id="IPR041681">
    <property type="entry name" value="PH_9"/>
</dbReference>
<reference evidence="3" key="2">
    <citation type="submission" date="2020-11" db="EMBL/GenBank/DDBJ databases">
        <authorList>
            <consortium name="DOE Joint Genome Institute"/>
            <person name="Kuo A."/>
            <person name="Miyauchi S."/>
            <person name="Kiss E."/>
            <person name="Drula E."/>
            <person name="Kohler A."/>
            <person name="Sanchez-Garcia M."/>
            <person name="Andreopoulos B."/>
            <person name="Barry K.W."/>
            <person name="Bonito G."/>
            <person name="Buee M."/>
            <person name="Carver A."/>
            <person name="Chen C."/>
            <person name="Cichocki N."/>
            <person name="Clum A."/>
            <person name="Culley D."/>
            <person name="Crous P.W."/>
            <person name="Fauchery L."/>
            <person name="Girlanda M."/>
            <person name="Hayes R."/>
            <person name="Keri Z."/>
            <person name="Labutti K."/>
            <person name="Lipzen A."/>
            <person name="Lombard V."/>
            <person name="Magnuson J."/>
            <person name="Maillard F."/>
            <person name="Morin E."/>
            <person name="Murat C."/>
            <person name="Nolan M."/>
            <person name="Ohm R."/>
            <person name="Pangilinan J."/>
            <person name="Pereira M."/>
            <person name="Perotto S."/>
            <person name="Peter M."/>
            <person name="Riley R."/>
            <person name="Sitrit Y."/>
            <person name="Stielow B."/>
            <person name="Szollosi G."/>
            <person name="Zifcakova L."/>
            <person name="Stursova M."/>
            <person name="Spatafora J.W."/>
            <person name="Tedersoo L."/>
            <person name="Vaario L.-M."/>
            <person name="Yamada A."/>
            <person name="Yan M."/>
            <person name="Wang P."/>
            <person name="Xu J."/>
            <person name="Bruns T."/>
            <person name="Baldrian P."/>
            <person name="Vilgalys R."/>
            <person name="Henrissat B."/>
            <person name="Grigoriev I.V."/>
            <person name="Hibbett D."/>
            <person name="Nagy L.G."/>
            <person name="Martin F.M."/>
        </authorList>
    </citation>
    <scope>NUCLEOTIDE SEQUENCE</scope>
    <source>
        <strain evidence="3">UH-Tt-Lm1</strain>
    </source>
</reference>
<feature type="region of interest" description="Disordered" evidence="1">
    <location>
        <begin position="1331"/>
        <end position="1377"/>
    </location>
</feature>
<feature type="compositionally biased region" description="Basic and acidic residues" evidence="1">
    <location>
        <begin position="1186"/>
        <end position="1195"/>
    </location>
</feature>
<feature type="compositionally biased region" description="Basic and acidic residues" evidence="1">
    <location>
        <begin position="154"/>
        <end position="165"/>
    </location>
</feature>
<evidence type="ECO:0000313" key="3">
    <source>
        <dbReference type="EMBL" id="KAF9792703.1"/>
    </source>
</evidence>